<dbReference type="InterPro" id="IPR038765">
    <property type="entry name" value="Papain-like_cys_pep_sf"/>
</dbReference>
<keyword evidence="2" id="KW-0378">Hydrolase</keyword>
<feature type="chain" id="PRO_5038993761" evidence="1">
    <location>
        <begin position="22"/>
        <end position="511"/>
    </location>
</feature>
<dbReference type="EMBL" id="DVLC01000063">
    <property type="protein sequence ID" value="HIT46865.1"/>
    <property type="molecule type" value="Genomic_DNA"/>
</dbReference>
<organism evidence="2 3">
    <name type="scientific">Candidatus Cryptobacteroides merdipullorum</name>
    <dbReference type="NCBI Taxonomy" id="2840771"/>
    <lineage>
        <taxon>Bacteria</taxon>
        <taxon>Pseudomonadati</taxon>
        <taxon>Bacteroidota</taxon>
        <taxon>Bacteroidia</taxon>
        <taxon>Bacteroidales</taxon>
        <taxon>Candidatus Cryptobacteroides</taxon>
    </lineage>
</organism>
<dbReference type="AlphaFoldDB" id="A0A9D1GNL9"/>
<gene>
    <name evidence="2" type="ORF">IAC35_03295</name>
</gene>
<accession>A0A9D1GNL9</accession>
<dbReference type="GO" id="GO:0008233">
    <property type="term" value="F:peptidase activity"/>
    <property type="evidence" value="ECO:0007669"/>
    <property type="project" value="UniProtKB-KW"/>
</dbReference>
<keyword evidence="1" id="KW-0732">Signal</keyword>
<dbReference type="Gene3D" id="3.90.70.10">
    <property type="entry name" value="Cysteine proteinases"/>
    <property type="match status" value="1"/>
</dbReference>
<reference evidence="2" key="2">
    <citation type="journal article" date="2021" name="PeerJ">
        <title>Extensive microbial diversity within the chicken gut microbiome revealed by metagenomics and culture.</title>
        <authorList>
            <person name="Gilroy R."/>
            <person name="Ravi A."/>
            <person name="Getino M."/>
            <person name="Pursley I."/>
            <person name="Horton D.L."/>
            <person name="Alikhan N.F."/>
            <person name="Baker D."/>
            <person name="Gharbi K."/>
            <person name="Hall N."/>
            <person name="Watson M."/>
            <person name="Adriaenssens E.M."/>
            <person name="Foster-Nyarko E."/>
            <person name="Jarju S."/>
            <person name="Secka A."/>
            <person name="Antonio M."/>
            <person name="Oren A."/>
            <person name="Chaudhuri R.R."/>
            <person name="La Ragione R."/>
            <person name="Hildebrand F."/>
            <person name="Pallen M.J."/>
        </authorList>
    </citation>
    <scope>NUCLEOTIDE SEQUENCE</scope>
    <source>
        <strain evidence="2">ChiHecec2B26-709</strain>
    </source>
</reference>
<comment type="caution">
    <text evidence="2">The sequence shown here is derived from an EMBL/GenBank/DDBJ whole genome shotgun (WGS) entry which is preliminary data.</text>
</comment>
<reference evidence="2" key="1">
    <citation type="submission" date="2020-10" db="EMBL/GenBank/DDBJ databases">
        <authorList>
            <person name="Gilroy R."/>
        </authorList>
    </citation>
    <scope>NUCLEOTIDE SEQUENCE</scope>
    <source>
        <strain evidence="2">ChiHecec2B26-709</strain>
    </source>
</reference>
<feature type="signal peptide" evidence="1">
    <location>
        <begin position="1"/>
        <end position="21"/>
    </location>
</feature>
<protein>
    <submittedName>
        <fullName evidence="2">Thiol protease</fullName>
    </submittedName>
</protein>
<dbReference type="GO" id="GO:0006508">
    <property type="term" value="P:proteolysis"/>
    <property type="evidence" value="ECO:0007669"/>
    <property type="project" value="UniProtKB-KW"/>
</dbReference>
<evidence type="ECO:0000256" key="1">
    <source>
        <dbReference type="SAM" id="SignalP"/>
    </source>
</evidence>
<name>A0A9D1GNL9_9BACT</name>
<evidence type="ECO:0000313" key="3">
    <source>
        <dbReference type="Proteomes" id="UP000886881"/>
    </source>
</evidence>
<proteinExistence type="predicted"/>
<dbReference type="Proteomes" id="UP000886881">
    <property type="component" value="Unassembled WGS sequence"/>
</dbReference>
<keyword evidence="2" id="KW-0645">Protease</keyword>
<dbReference type="SUPFAM" id="SSF54001">
    <property type="entry name" value="Cysteine proteinases"/>
    <property type="match status" value="1"/>
</dbReference>
<sequence length="511" mass="56497">MKKLKMAASAVLLIQAVAINAQNVPLLPQFAMLKSVEAQTGVPARPWSAPADDVSLPEAVDNSILEAFPPIFNQIGGSCAQAATIGYMFTYEVNSLLGRKADVPENRFSYLYSWNFINGGKDEGSLSWDGIALSLYSGMMTEADFPTQTSAYSFRWASGYDKYFRAMHYRVKSFEYMDAGSPEGVSALKRYLYDGGEKGGRGRVVVFSSASEGWRMDDDYDGPSLTGYRSILLELPVDGAHAMTIVGYDDTVECEFNDRTTSGAFIAVNSWGPYMHDRGRYYIPYCFFEEDQDSEYVLSKEVVGIDVEYVEPVLAFSAGVDYSSRDDLSFSVGASSGAWAESPEVTWQMNIARNQGGDYPMQGSGFDSDIEFGFDASPIADEAFAMDDVTWFLGVTKNARGKVNGSGRVTSFRVHDYRDGEDDPVVLTAELPEDTEIRNGTNWYALKTTEPETTSASPVEWLQADGQPLKATFIVRTADGGYAKVRFSEYDRKNGKINLRYVYTSDTHLGH</sequence>
<evidence type="ECO:0000313" key="2">
    <source>
        <dbReference type="EMBL" id="HIT46865.1"/>
    </source>
</evidence>